<gene>
    <name evidence="1" type="ORF">PIB30_011635</name>
</gene>
<accession>A0ABU6W5D5</accession>
<evidence type="ECO:0000313" key="2">
    <source>
        <dbReference type="Proteomes" id="UP001341840"/>
    </source>
</evidence>
<reference evidence="1 2" key="1">
    <citation type="journal article" date="2023" name="Plants (Basel)">
        <title>Bridging the Gap: Combining Genomics and Transcriptomics Approaches to Understand Stylosanthes scabra, an Orphan Legume from the Brazilian Caatinga.</title>
        <authorList>
            <person name="Ferreira-Neto J.R.C."/>
            <person name="da Silva M.D."/>
            <person name="Binneck E."/>
            <person name="de Melo N.F."/>
            <person name="da Silva R.H."/>
            <person name="de Melo A.L.T.M."/>
            <person name="Pandolfi V."/>
            <person name="Bustamante F.O."/>
            <person name="Brasileiro-Vidal A.C."/>
            <person name="Benko-Iseppon A.M."/>
        </authorList>
    </citation>
    <scope>NUCLEOTIDE SEQUENCE [LARGE SCALE GENOMIC DNA]</scope>
    <source>
        <tissue evidence="1">Leaves</tissue>
    </source>
</reference>
<sequence>MLTACLPPPSWIARTPSLVACSSPPVKDAFQTHRQLLIKDWRNHVLFLVIKHERLVNDKFFFISKGQERFRVTKVVRVFLHPRHEPFEHDLLPISKLIFSDPLQTLIISLKQKINELSPAAKSIRWRSPSLSRSRSTTPRSSLTCLPLSSHCRSPNHPPSKSPPSVFIISLWVEGMKGNQLMEGTKGLYEGKG</sequence>
<name>A0ABU6W5D5_9FABA</name>
<organism evidence="1 2">
    <name type="scientific">Stylosanthes scabra</name>
    <dbReference type="NCBI Taxonomy" id="79078"/>
    <lineage>
        <taxon>Eukaryota</taxon>
        <taxon>Viridiplantae</taxon>
        <taxon>Streptophyta</taxon>
        <taxon>Embryophyta</taxon>
        <taxon>Tracheophyta</taxon>
        <taxon>Spermatophyta</taxon>
        <taxon>Magnoliopsida</taxon>
        <taxon>eudicotyledons</taxon>
        <taxon>Gunneridae</taxon>
        <taxon>Pentapetalae</taxon>
        <taxon>rosids</taxon>
        <taxon>fabids</taxon>
        <taxon>Fabales</taxon>
        <taxon>Fabaceae</taxon>
        <taxon>Papilionoideae</taxon>
        <taxon>50 kb inversion clade</taxon>
        <taxon>dalbergioids sensu lato</taxon>
        <taxon>Dalbergieae</taxon>
        <taxon>Pterocarpus clade</taxon>
        <taxon>Stylosanthes</taxon>
    </lineage>
</organism>
<dbReference type="Proteomes" id="UP001341840">
    <property type="component" value="Unassembled WGS sequence"/>
</dbReference>
<dbReference type="EMBL" id="JASCZI010181271">
    <property type="protein sequence ID" value="MED6180599.1"/>
    <property type="molecule type" value="Genomic_DNA"/>
</dbReference>
<protein>
    <submittedName>
        <fullName evidence="1">Uncharacterized protein</fullName>
    </submittedName>
</protein>
<proteinExistence type="predicted"/>
<evidence type="ECO:0000313" key="1">
    <source>
        <dbReference type="EMBL" id="MED6180599.1"/>
    </source>
</evidence>
<comment type="caution">
    <text evidence="1">The sequence shown here is derived from an EMBL/GenBank/DDBJ whole genome shotgun (WGS) entry which is preliminary data.</text>
</comment>
<keyword evidence="2" id="KW-1185">Reference proteome</keyword>